<protein>
    <submittedName>
        <fullName evidence="1">Uncharacterized protein</fullName>
    </submittedName>
</protein>
<evidence type="ECO:0000313" key="2">
    <source>
        <dbReference type="Proteomes" id="UP000000851"/>
    </source>
</evidence>
<dbReference type="Proteomes" id="UP000000851">
    <property type="component" value="Chromosome"/>
</dbReference>
<dbReference type="STRING" id="479433.Caci_8178"/>
<name>C7QIV1_CATAD</name>
<keyword evidence="2" id="KW-1185">Reference proteome</keyword>
<proteinExistence type="predicted"/>
<dbReference type="HOGENOM" id="CLU_3286807_0_0_11"/>
<evidence type="ECO:0000313" key="1">
    <source>
        <dbReference type="EMBL" id="ACU77001.1"/>
    </source>
</evidence>
<dbReference type="RefSeq" id="WP_015796726.1">
    <property type="nucleotide sequence ID" value="NC_013131.1"/>
</dbReference>
<accession>C7QIV1</accession>
<gene>
    <name evidence="1" type="ordered locus">Caci_8178</name>
</gene>
<dbReference type="InParanoid" id="C7QIV1"/>
<organism evidence="1 2">
    <name type="scientific">Catenulispora acidiphila (strain DSM 44928 / JCM 14897 / NBRC 102108 / NRRL B-24433 / ID139908)</name>
    <dbReference type="NCBI Taxonomy" id="479433"/>
    <lineage>
        <taxon>Bacteria</taxon>
        <taxon>Bacillati</taxon>
        <taxon>Actinomycetota</taxon>
        <taxon>Actinomycetes</taxon>
        <taxon>Catenulisporales</taxon>
        <taxon>Catenulisporaceae</taxon>
        <taxon>Catenulispora</taxon>
    </lineage>
</organism>
<dbReference type="EMBL" id="CP001700">
    <property type="protein sequence ID" value="ACU77001.1"/>
    <property type="molecule type" value="Genomic_DNA"/>
</dbReference>
<dbReference type="KEGG" id="cai:Caci_8178"/>
<reference evidence="1 2" key="1">
    <citation type="journal article" date="2009" name="Stand. Genomic Sci.">
        <title>Complete genome sequence of Catenulispora acidiphila type strain (ID 139908).</title>
        <authorList>
            <person name="Copeland A."/>
            <person name="Lapidus A."/>
            <person name="Glavina Del Rio T."/>
            <person name="Nolan M."/>
            <person name="Lucas S."/>
            <person name="Chen F."/>
            <person name="Tice H."/>
            <person name="Cheng J.F."/>
            <person name="Bruce D."/>
            <person name="Goodwin L."/>
            <person name="Pitluck S."/>
            <person name="Mikhailova N."/>
            <person name="Pati A."/>
            <person name="Ivanova N."/>
            <person name="Mavromatis K."/>
            <person name="Chen A."/>
            <person name="Palaniappan K."/>
            <person name="Chain P."/>
            <person name="Land M."/>
            <person name="Hauser L."/>
            <person name="Chang Y.J."/>
            <person name="Jeffries C.D."/>
            <person name="Chertkov O."/>
            <person name="Brettin T."/>
            <person name="Detter J.C."/>
            <person name="Han C."/>
            <person name="Ali Z."/>
            <person name="Tindall B.J."/>
            <person name="Goker M."/>
            <person name="Bristow J."/>
            <person name="Eisen J.A."/>
            <person name="Markowitz V."/>
            <person name="Hugenholtz P."/>
            <person name="Kyrpides N.C."/>
            <person name="Klenk H.P."/>
        </authorList>
    </citation>
    <scope>NUCLEOTIDE SEQUENCE [LARGE SCALE GENOMIC DNA]</scope>
    <source>
        <strain evidence="2">DSM 44928 / JCM 14897 / NBRC 102108 / NRRL B-24433 / ID139908</strain>
    </source>
</reference>
<dbReference type="AlphaFoldDB" id="C7QIV1"/>
<sequence>MDASDRICLLSRLNALSQLPGAALARDSGAAKAMLRHGVR</sequence>